<dbReference type="GO" id="GO:0019243">
    <property type="term" value="P:methylglyoxal catabolic process to D-lactate via S-lactoyl-glutathione"/>
    <property type="evidence" value="ECO:0007669"/>
    <property type="project" value="UniProtKB-UniRule"/>
</dbReference>
<feature type="binding site" evidence="7">
    <location>
        <position position="114"/>
    </location>
    <ligand>
        <name>Zn(2+)</name>
        <dbReference type="ChEBI" id="CHEBI:29105"/>
        <label>1</label>
    </ligand>
</feature>
<evidence type="ECO:0000313" key="10">
    <source>
        <dbReference type="Proteomes" id="UP000641137"/>
    </source>
</evidence>
<comment type="function">
    <text evidence="7">Thiolesterase that catalyzes the hydrolysis of S-D-lactoyl-glutathione to form glutathione and D-lactic acid.</text>
</comment>
<dbReference type="SMART" id="SM00849">
    <property type="entry name" value="Lactamase_B"/>
    <property type="match status" value="1"/>
</dbReference>
<sequence>MSLAIEQFLCRSDNFGVLVHDRKSGQTLLIDAPEEAAINAAIERTGWTPTLLLTTHHHFDHVDANLSMKKRYSLKIIGPKAEKDKIPGIDRAVSDGDMIDFAGHPIKVISTPGHTAGHISFYFTKDAIAFTGDTLFALGCGRLFECKPPVMLESLKKLARLPLETTIYCGHEYTLSNAEFALTVDPTNSALVDRVKSIRALRAANEATLPTRLVDEMATNPFMRWHDKALRKNLDMEGATDEEVFAELRKRKDLF</sequence>
<evidence type="ECO:0000256" key="7">
    <source>
        <dbReference type="HAMAP-Rule" id="MF_01374"/>
    </source>
</evidence>
<dbReference type="Gene3D" id="3.60.15.10">
    <property type="entry name" value="Ribonuclease Z/Hydroxyacylglutathione hydrolase-like"/>
    <property type="match status" value="1"/>
</dbReference>
<keyword evidence="4 7" id="KW-0479">Metal-binding</keyword>
<feature type="binding site" evidence="7">
    <location>
        <position position="133"/>
    </location>
    <ligand>
        <name>Zn(2+)</name>
        <dbReference type="ChEBI" id="CHEBI:29105"/>
        <label>2</label>
    </ligand>
</feature>
<keyword evidence="10" id="KW-1185">Reference proteome</keyword>
<comment type="catalytic activity">
    <reaction evidence="1 7">
        <text>an S-(2-hydroxyacyl)glutathione + H2O = a 2-hydroxy carboxylate + glutathione + H(+)</text>
        <dbReference type="Rhea" id="RHEA:21864"/>
        <dbReference type="ChEBI" id="CHEBI:15377"/>
        <dbReference type="ChEBI" id="CHEBI:15378"/>
        <dbReference type="ChEBI" id="CHEBI:57925"/>
        <dbReference type="ChEBI" id="CHEBI:58896"/>
        <dbReference type="ChEBI" id="CHEBI:71261"/>
        <dbReference type="EC" id="3.1.2.6"/>
    </reaction>
</comment>
<name>A0A8J3DRB6_9HYPH</name>
<evidence type="ECO:0000256" key="5">
    <source>
        <dbReference type="ARBA" id="ARBA00022801"/>
    </source>
</evidence>
<dbReference type="EMBL" id="BMZO01000009">
    <property type="protein sequence ID" value="GHC76358.1"/>
    <property type="molecule type" value="Genomic_DNA"/>
</dbReference>
<protein>
    <recommendedName>
        <fullName evidence="7">Hydroxyacylglutathione hydrolase</fullName>
        <ecNumber evidence="7">3.1.2.6</ecNumber>
    </recommendedName>
    <alternativeName>
        <fullName evidence="7">Glyoxalase II</fullName>
        <shortName evidence="7">Glx II</shortName>
    </alternativeName>
</protein>
<dbReference type="PANTHER" id="PTHR43705:SF1">
    <property type="entry name" value="HYDROXYACYLGLUTATHIONE HYDROLASE GLOB"/>
    <property type="match status" value="1"/>
</dbReference>
<dbReference type="InterPro" id="IPR032282">
    <property type="entry name" value="HAGH_C"/>
</dbReference>
<reference evidence="9" key="1">
    <citation type="journal article" date="2014" name="Int. J. Syst. Evol. Microbiol.">
        <title>Complete genome sequence of Corynebacterium casei LMG S-19264T (=DSM 44701T), isolated from a smear-ripened cheese.</title>
        <authorList>
            <consortium name="US DOE Joint Genome Institute (JGI-PGF)"/>
            <person name="Walter F."/>
            <person name="Albersmeier A."/>
            <person name="Kalinowski J."/>
            <person name="Ruckert C."/>
        </authorList>
    </citation>
    <scope>NUCLEOTIDE SEQUENCE</scope>
    <source>
        <strain evidence="9">KCTC 42097</strain>
    </source>
</reference>
<dbReference type="RefSeq" id="WP_189491127.1">
    <property type="nucleotide sequence ID" value="NZ_BMZO01000009.1"/>
</dbReference>
<evidence type="ECO:0000256" key="4">
    <source>
        <dbReference type="ARBA" id="ARBA00022723"/>
    </source>
</evidence>
<dbReference type="Pfam" id="PF16123">
    <property type="entry name" value="HAGH_C"/>
    <property type="match status" value="1"/>
</dbReference>
<evidence type="ECO:0000256" key="3">
    <source>
        <dbReference type="ARBA" id="ARBA00006759"/>
    </source>
</evidence>
<evidence type="ECO:0000256" key="2">
    <source>
        <dbReference type="ARBA" id="ARBA00004963"/>
    </source>
</evidence>
<feature type="binding site" evidence="7">
    <location>
        <position position="61"/>
    </location>
    <ligand>
        <name>Zn(2+)</name>
        <dbReference type="ChEBI" id="CHEBI:29105"/>
        <label>2</label>
    </ligand>
</feature>
<dbReference type="InterPro" id="IPR036866">
    <property type="entry name" value="RibonucZ/Hydroxyglut_hydro"/>
</dbReference>
<dbReference type="CDD" id="cd07723">
    <property type="entry name" value="hydroxyacylglutathione_hydrolase_MBL-fold"/>
    <property type="match status" value="1"/>
</dbReference>
<dbReference type="AlphaFoldDB" id="A0A8J3DRB6"/>
<evidence type="ECO:0000313" key="9">
    <source>
        <dbReference type="EMBL" id="GHC76358.1"/>
    </source>
</evidence>
<comment type="caution">
    <text evidence="9">The sequence shown here is derived from an EMBL/GenBank/DDBJ whole genome shotgun (WGS) entry which is preliminary data.</text>
</comment>
<organism evidence="9 10">
    <name type="scientific">Limoniibacter endophyticus</name>
    <dbReference type="NCBI Taxonomy" id="1565040"/>
    <lineage>
        <taxon>Bacteria</taxon>
        <taxon>Pseudomonadati</taxon>
        <taxon>Pseudomonadota</taxon>
        <taxon>Alphaproteobacteria</taxon>
        <taxon>Hyphomicrobiales</taxon>
        <taxon>Bartonellaceae</taxon>
        <taxon>Limoniibacter</taxon>
    </lineage>
</organism>
<feature type="binding site" evidence="7">
    <location>
        <position position="171"/>
    </location>
    <ligand>
        <name>Zn(2+)</name>
        <dbReference type="ChEBI" id="CHEBI:29105"/>
        <label>2</label>
    </ligand>
</feature>
<dbReference type="PANTHER" id="PTHR43705">
    <property type="entry name" value="HYDROXYACYLGLUTATHIONE HYDROLASE"/>
    <property type="match status" value="1"/>
</dbReference>
<proteinExistence type="inferred from homology"/>
<keyword evidence="5 7" id="KW-0378">Hydrolase</keyword>
<feature type="binding site" evidence="7">
    <location>
        <position position="60"/>
    </location>
    <ligand>
        <name>Zn(2+)</name>
        <dbReference type="ChEBI" id="CHEBI:29105"/>
        <label>2</label>
    </ligand>
</feature>
<dbReference type="GO" id="GO:0046872">
    <property type="term" value="F:metal ion binding"/>
    <property type="evidence" value="ECO:0007669"/>
    <property type="project" value="UniProtKB-KW"/>
</dbReference>
<keyword evidence="6 7" id="KW-0862">Zinc</keyword>
<comment type="subunit">
    <text evidence="7">Monomer.</text>
</comment>
<comment type="cofactor">
    <cofactor evidence="7">
        <name>Zn(2+)</name>
        <dbReference type="ChEBI" id="CHEBI:29105"/>
    </cofactor>
    <text evidence="7">Binds 2 Zn(2+) ions per subunit.</text>
</comment>
<dbReference type="GO" id="GO:0004416">
    <property type="term" value="F:hydroxyacylglutathione hydrolase activity"/>
    <property type="evidence" value="ECO:0007669"/>
    <property type="project" value="UniProtKB-UniRule"/>
</dbReference>
<feature type="binding site" evidence="7">
    <location>
        <position position="133"/>
    </location>
    <ligand>
        <name>Zn(2+)</name>
        <dbReference type="ChEBI" id="CHEBI:29105"/>
        <label>1</label>
    </ligand>
</feature>
<feature type="binding site" evidence="7">
    <location>
        <position position="58"/>
    </location>
    <ligand>
        <name>Zn(2+)</name>
        <dbReference type="ChEBI" id="CHEBI:29105"/>
        <label>1</label>
    </ligand>
</feature>
<dbReference type="PIRSF" id="PIRSF005457">
    <property type="entry name" value="Glx"/>
    <property type="match status" value="1"/>
</dbReference>
<dbReference type="InterPro" id="IPR050110">
    <property type="entry name" value="Glyoxalase_II_hydrolase"/>
</dbReference>
<feature type="binding site" evidence="7">
    <location>
        <position position="56"/>
    </location>
    <ligand>
        <name>Zn(2+)</name>
        <dbReference type="ChEBI" id="CHEBI:29105"/>
        <label>1</label>
    </ligand>
</feature>
<gene>
    <name evidence="7 9" type="primary">gloB</name>
    <name evidence="9" type="ORF">GCM10010136_26990</name>
</gene>
<feature type="domain" description="Metallo-beta-lactamase" evidence="8">
    <location>
        <begin position="13"/>
        <end position="171"/>
    </location>
</feature>
<comment type="similarity">
    <text evidence="3 7">Belongs to the metallo-beta-lactamase superfamily. Glyoxalase II family.</text>
</comment>
<accession>A0A8J3DRB6</accession>
<dbReference type="Pfam" id="PF00753">
    <property type="entry name" value="Lactamase_B"/>
    <property type="match status" value="1"/>
</dbReference>
<dbReference type="HAMAP" id="MF_01374">
    <property type="entry name" value="Glyoxalase_2"/>
    <property type="match status" value="1"/>
</dbReference>
<dbReference type="InterPro" id="IPR035680">
    <property type="entry name" value="Clx_II_MBL"/>
</dbReference>
<comment type="pathway">
    <text evidence="2 7">Secondary metabolite metabolism; methylglyoxal degradation; (R)-lactate from methylglyoxal: step 2/2.</text>
</comment>
<dbReference type="UniPathway" id="UPA00619">
    <property type="reaction ID" value="UER00676"/>
</dbReference>
<dbReference type="InterPro" id="IPR017782">
    <property type="entry name" value="Hydroxyacylglutathione_Hdrlase"/>
</dbReference>
<evidence type="ECO:0000259" key="8">
    <source>
        <dbReference type="SMART" id="SM00849"/>
    </source>
</evidence>
<reference evidence="9" key="2">
    <citation type="submission" date="2020-09" db="EMBL/GenBank/DDBJ databases">
        <authorList>
            <person name="Sun Q."/>
            <person name="Kim S."/>
        </authorList>
    </citation>
    <scope>NUCLEOTIDE SEQUENCE</scope>
    <source>
        <strain evidence="9">KCTC 42097</strain>
    </source>
</reference>
<dbReference type="EC" id="3.1.2.6" evidence="7"/>
<dbReference type="InterPro" id="IPR001279">
    <property type="entry name" value="Metallo-B-lactamas"/>
</dbReference>
<dbReference type="Proteomes" id="UP000641137">
    <property type="component" value="Unassembled WGS sequence"/>
</dbReference>
<evidence type="ECO:0000256" key="6">
    <source>
        <dbReference type="ARBA" id="ARBA00022833"/>
    </source>
</evidence>
<dbReference type="NCBIfam" id="TIGR03413">
    <property type="entry name" value="GSH_gloB"/>
    <property type="match status" value="1"/>
</dbReference>
<dbReference type="SUPFAM" id="SSF56281">
    <property type="entry name" value="Metallo-hydrolase/oxidoreductase"/>
    <property type="match status" value="1"/>
</dbReference>
<evidence type="ECO:0000256" key="1">
    <source>
        <dbReference type="ARBA" id="ARBA00001623"/>
    </source>
</evidence>